<feature type="region of interest" description="Disordered" evidence="1">
    <location>
        <begin position="123"/>
        <end position="148"/>
    </location>
</feature>
<feature type="compositionally biased region" description="Basic and acidic residues" evidence="1">
    <location>
        <begin position="124"/>
        <end position="136"/>
    </location>
</feature>
<evidence type="ECO:0000256" key="1">
    <source>
        <dbReference type="SAM" id="MobiDB-lite"/>
    </source>
</evidence>
<organism evidence="2 3">
    <name type="scientific">Eumeta variegata</name>
    <name type="common">Bagworm moth</name>
    <name type="synonym">Eumeta japonica</name>
    <dbReference type="NCBI Taxonomy" id="151549"/>
    <lineage>
        <taxon>Eukaryota</taxon>
        <taxon>Metazoa</taxon>
        <taxon>Ecdysozoa</taxon>
        <taxon>Arthropoda</taxon>
        <taxon>Hexapoda</taxon>
        <taxon>Insecta</taxon>
        <taxon>Pterygota</taxon>
        <taxon>Neoptera</taxon>
        <taxon>Endopterygota</taxon>
        <taxon>Lepidoptera</taxon>
        <taxon>Glossata</taxon>
        <taxon>Ditrysia</taxon>
        <taxon>Tineoidea</taxon>
        <taxon>Psychidae</taxon>
        <taxon>Oiketicinae</taxon>
        <taxon>Eumeta</taxon>
    </lineage>
</organism>
<reference evidence="2 3" key="1">
    <citation type="journal article" date="2019" name="Commun. Biol.">
        <title>The bagworm genome reveals a unique fibroin gene that provides high tensile strength.</title>
        <authorList>
            <person name="Kono N."/>
            <person name="Nakamura H."/>
            <person name="Ohtoshi R."/>
            <person name="Tomita M."/>
            <person name="Numata K."/>
            <person name="Arakawa K."/>
        </authorList>
    </citation>
    <scope>NUCLEOTIDE SEQUENCE [LARGE SCALE GENOMIC DNA]</scope>
</reference>
<comment type="caution">
    <text evidence="2">The sequence shown here is derived from an EMBL/GenBank/DDBJ whole genome shotgun (WGS) entry which is preliminary data.</text>
</comment>
<feature type="compositionally biased region" description="Low complexity" evidence="1">
    <location>
        <begin position="137"/>
        <end position="146"/>
    </location>
</feature>
<sequence>MNKVWKPNLTRRSTEHVIYTRAVLARQPNERSGAQIRTVRKLIIVTKSILESAPLGRRADKFNIPFAGSCLLQGNSKSETTPEKLVQRLVRARPPPRRPPPAPSEIYVRHSLCINELTQRRARRAAERPAADERRAPAAASAPASPLRTSFSSIPFSLRFINKDPIAQIITLIPLIGCPHRHIKSRVRDSLYVAGSAPGERQRSPARRADSRSCTTQLLLNRFTEAKNFYFKKNNETLRLGVTLKSVTLGNVTMSHRTREARRMPSSLPLNYDRSAARAALEN</sequence>
<gene>
    <name evidence="2" type="ORF">EVAR_18148_1</name>
</gene>
<proteinExistence type="predicted"/>
<accession>A0A4C1UVN0</accession>
<evidence type="ECO:0000313" key="2">
    <source>
        <dbReference type="EMBL" id="GBP30349.1"/>
    </source>
</evidence>
<dbReference type="EMBL" id="BGZK01000232">
    <property type="protein sequence ID" value="GBP30349.1"/>
    <property type="molecule type" value="Genomic_DNA"/>
</dbReference>
<protein>
    <submittedName>
        <fullName evidence="2">Uncharacterized protein</fullName>
    </submittedName>
</protein>
<keyword evidence="3" id="KW-1185">Reference proteome</keyword>
<dbReference type="AlphaFoldDB" id="A0A4C1UVN0"/>
<dbReference type="Proteomes" id="UP000299102">
    <property type="component" value="Unassembled WGS sequence"/>
</dbReference>
<evidence type="ECO:0000313" key="3">
    <source>
        <dbReference type="Proteomes" id="UP000299102"/>
    </source>
</evidence>
<name>A0A4C1UVN0_EUMVA</name>